<sequence>MKITERIDYTAAPDAVFAMLTDPAFQEAKCLEAGSARHESAVTPTGDGARVVTQRDLPAHNLPDFARSIVGDTLSVTETYDWAGAAADGSRDGSLVVEVAGAPVALRAKVRLVPGAANTAMTIDGDLKASIPLLGGKVEKAAAPAVIDAIHGEGRTGARWLAERA</sequence>
<gene>
    <name evidence="1" type="ORF">FHX52_0034</name>
</gene>
<dbReference type="OrthoDB" id="3266819at2"/>
<dbReference type="Proteomes" id="UP000320085">
    <property type="component" value="Unassembled WGS sequence"/>
</dbReference>
<protein>
    <submittedName>
        <fullName evidence="1">Uncharacterized protein DUF2505</fullName>
    </submittedName>
</protein>
<dbReference type="AlphaFoldDB" id="A0A543PSB0"/>
<dbReference type="Pfam" id="PF10698">
    <property type="entry name" value="DUF2505"/>
    <property type="match status" value="1"/>
</dbReference>
<accession>A0A543PSB0</accession>
<proteinExistence type="predicted"/>
<evidence type="ECO:0000313" key="2">
    <source>
        <dbReference type="Proteomes" id="UP000320085"/>
    </source>
</evidence>
<organism evidence="1 2">
    <name type="scientific">Humibacillus xanthopallidus</name>
    <dbReference type="NCBI Taxonomy" id="412689"/>
    <lineage>
        <taxon>Bacteria</taxon>
        <taxon>Bacillati</taxon>
        <taxon>Actinomycetota</taxon>
        <taxon>Actinomycetes</taxon>
        <taxon>Micrococcales</taxon>
        <taxon>Intrasporangiaceae</taxon>
        <taxon>Humibacillus</taxon>
    </lineage>
</organism>
<dbReference type="InterPro" id="IPR019639">
    <property type="entry name" value="DUF2505"/>
</dbReference>
<comment type="caution">
    <text evidence="1">The sequence shown here is derived from an EMBL/GenBank/DDBJ whole genome shotgun (WGS) entry which is preliminary data.</text>
</comment>
<evidence type="ECO:0000313" key="1">
    <source>
        <dbReference type="EMBL" id="TQN46945.1"/>
    </source>
</evidence>
<dbReference type="RefSeq" id="WP_141818868.1">
    <property type="nucleotide sequence ID" value="NZ_BAAAQC010000012.1"/>
</dbReference>
<name>A0A543PSB0_9MICO</name>
<reference evidence="1 2" key="1">
    <citation type="submission" date="2019-06" db="EMBL/GenBank/DDBJ databases">
        <title>Sequencing the genomes of 1000 actinobacteria strains.</title>
        <authorList>
            <person name="Klenk H.-P."/>
        </authorList>
    </citation>
    <scope>NUCLEOTIDE SEQUENCE [LARGE SCALE GENOMIC DNA]</scope>
    <source>
        <strain evidence="1 2">DSM 21776</strain>
    </source>
</reference>
<dbReference type="EMBL" id="VFQF01000001">
    <property type="protein sequence ID" value="TQN46945.1"/>
    <property type="molecule type" value="Genomic_DNA"/>
</dbReference>